<accession>X1UFZ5</accession>
<evidence type="ECO:0000313" key="2">
    <source>
        <dbReference type="EMBL" id="GAI91274.1"/>
    </source>
</evidence>
<reference evidence="2" key="1">
    <citation type="journal article" date="2014" name="Front. Microbiol.">
        <title>High frequency of phylogenetically diverse reductive dehalogenase-homologous genes in deep subseafloor sedimentary metagenomes.</title>
        <authorList>
            <person name="Kawai M."/>
            <person name="Futagami T."/>
            <person name="Toyoda A."/>
            <person name="Takaki Y."/>
            <person name="Nishi S."/>
            <person name="Hori S."/>
            <person name="Arai W."/>
            <person name="Tsubouchi T."/>
            <person name="Morono Y."/>
            <person name="Uchiyama I."/>
            <person name="Ito T."/>
            <person name="Fujiyama A."/>
            <person name="Inagaki F."/>
            <person name="Takami H."/>
        </authorList>
    </citation>
    <scope>NUCLEOTIDE SEQUENCE</scope>
    <source>
        <strain evidence="2">Expedition CK06-06</strain>
    </source>
</reference>
<dbReference type="EMBL" id="BARW01016458">
    <property type="protein sequence ID" value="GAI91274.1"/>
    <property type="molecule type" value="Genomic_DNA"/>
</dbReference>
<protein>
    <submittedName>
        <fullName evidence="2">Uncharacterized protein</fullName>
    </submittedName>
</protein>
<comment type="caution">
    <text evidence="2">The sequence shown here is derived from an EMBL/GenBank/DDBJ whole genome shotgun (WGS) entry which is preliminary data.</text>
</comment>
<keyword evidence="1" id="KW-0472">Membrane</keyword>
<keyword evidence="1" id="KW-1133">Transmembrane helix</keyword>
<organism evidence="2">
    <name type="scientific">marine sediment metagenome</name>
    <dbReference type="NCBI Taxonomy" id="412755"/>
    <lineage>
        <taxon>unclassified sequences</taxon>
        <taxon>metagenomes</taxon>
        <taxon>ecological metagenomes</taxon>
    </lineage>
</organism>
<evidence type="ECO:0000256" key="1">
    <source>
        <dbReference type="SAM" id="Phobius"/>
    </source>
</evidence>
<keyword evidence="1" id="KW-0812">Transmembrane</keyword>
<dbReference type="AlphaFoldDB" id="X1UFZ5"/>
<gene>
    <name evidence="2" type="ORF">S12H4_28658</name>
</gene>
<feature type="transmembrane region" description="Helical" evidence="1">
    <location>
        <begin position="38"/>
        <end position="58"/>
    </location>
</feature>
<name>X1UFZ5_9ZZZZ</name>
<proteinExistence type="predicted"/>
<feature type="transmembrane region" description="Helical" evidence="1">
    <location>
        <begin position="7"/>
        <end position="26"/>
    </location>
</feature>
<sequence>MRKHEKTLAIALETLGCCIVAAGIAVEVATGAGVGHVVITSGSLVALVGGILFVKIFIKAKP</sequence>